<dbReference type="EMBL" id="JASJEV010000015">
    <property type="protein sequence ID" value="MDJ1159961.1"/>
    <property type="molecule type" value="Genomic_DNA"/>
</dbReference>
<dbReference type="Proteomes" id="UP001321492">
    <property type="component" value="Unassembled WGS sequence"/>
</dbReference>
<protein>
    <submittedName>
        <fullName evidence="2">FecR domain-containing protein</fullName>
    </submittedName>
</protein>
<gene>
    <name evidence="2" type="ORF">QNA08_17245</name>
</gene>
<reference evidence="2 3" key="1">
    <citation type="submission" date="2023-05" db="EMBL/GenBank/DDBJ databases">
        <title>Chelatococcus sp. nov., a moderately thermophilic bacterium isolated from hot spring microbial mat.</title>
        <authorList>
            <person name="Hu C.-J."/>
            <person name="Li W.-J."/>
        </authorList>
    </citation>
    <scope>NUCLEOTIDE SEQUENCE [LARGE SCALE GENOMIC DNA]</scope>
    <source>
        <strain evidence="2 3">SYSU G07232</strain>
    </source>
</reference>
<organism evidence="2 3">
    <name type="scientific">Chelatococcus albus</name>
    <dbReference type="NCBI Taxonomy" id="3047466"/>
    <lineage>
        <taxon>Bacteria</taxon>
        <taxon>Pseudomonadati</taxon>
        <taxon>Pseudomonadota</taxon>
        <taxon>Alphaproteobacteria</taxon>
        <taxon>Hyphomicrobiales</taxon>
        <taxon>Chelatococcaceae</taxon>
        <taxon>Chelatococcus</taxon>
    </lineage>
</organism>
<dbReference type="RefSeq" id="WP_283741963.1">
    <property type="nucleotide sequence ID" value="NZ_JASJEV010000015.1"/>
</dbReference>
<dbReference type="PANTHER" id="PTHR38731">
    <property type="entry name" value="LIPL45-RELATED LIPOPROTEIN-RELATED"/>
    <property type="match status" value="1"/>
</dbReference>
<proteinExistence type="predicted"/>
<comment type="caution">
    <text evidence="2">The sequence shown here is derived from an EMBL/GenBank/DDBJ whole genome shotgun (WGS) entry which is preliminary data.</text>
</comment>
<dbReference type="InterPro" id="IPR006860">
    <property type="entry name" value="FecR"/>
</dbReference>
<dbReference type="Pfam" id="PF04773">
    <property type="entry name" value="FecR"/>
    <property type="match status" value="1"/>
</dbReference>
<keyword evidence="3" id="KW-1185">Reference proteome</keyword>
<evidence type="ECO:0000313" key="2">
    <source>
        <dbReference type="EMBL" id="MDJ1159961.1"/>
    </source>
</evidence>
<feature type="domain" description="FecR protein" evidence="1">
    <location>
        <begin position="62"/>
        <end position="162"/>
    </location>
</feature>
<evidence type="ECO:0000313" key="3">
    <source>
        <dbReference type="Proteomes" id="UP001321492"/>
    </source>
</evidence>
<dbReference type="Gene3D" id="2.60.120.1440">
    <property type="match status" value="1"/>
</dbReference>
<evidence type="ECO:0000259" key="1">
    <source>
        <dbReference type="Pfam" id="PF04773"/>
    </source>
</evidence>
<sequence length="235" mass="25308">MVPRVWRQAFIACMCAGGWQAGGAAQAQDASGKAVAVLQAADAVGPTGARILAIEQPVYMGDRIRTGSTGEAQIRFHDDTRLVVGPDSVFLIERYVLRGSTTVKDFTVDALRGSFRFMSGASPKSAYAIRTPTATIGIRGTQFDLAVGPGGETSFVLFDGRARVCDGNGRCLTATEPCSMLFVPSRGPVRRVSSLQETRSRLRADFPYVVGQSFRLRRDFQVNVSSCGDLTQTFP</sequence>
<name>A0ABT7AKQ5_9HYPH</name>
<accession>A0ABT7AKQ5</accession>